<sequence length="287" mass="32198">MVRKIISLKMIENCDSDGGCLKCFHRCAKLDVKSMKMQEMQGQLFSPGLEYCRNTQIVRHAESWNVSALEAVVAGRMSKVELKLFLLFEILVRCTPTCNNELQLNIVSEYQILLKYSNSYELISCAFRFGLSLLGIAFLQSLSSQGNVAIETVQGAALDFILTHSLIAQKLMGDADKKSWASFQERIAKAPEQVLRYCRSASSKPLWPLSGGRPSKADIARCSYYGGPLCFEFQILPQLVYFFGVKDEDHSLDWATIAVYTCEASCEGIGYKEEFAWVQLSPSTNFP</sequence>
<keyword evidence="3" id="KW-1185">Reference proteome</keyword>
<dbReference type="PANTHER" id="PTHR12298">
    <property type="entry name" value="PCDC2 PROGRAMMED CELL DEATH PROTEIN 2 -RELATED"/>
    <property type="match status" value="1"/>
</dbReference>
<dbReference type="Pfam" id="PF04194">
    <property type="entry name" value="PDCD2_C"/>
    <property type="match status" value="1"/>
</dbReference>
<dbReference type="InParanoid" id="A0A061F5N1"/>
<dbReference type="Proteomes" id="UP000026915">
    <property type="component" value="Chromosome 5"/>
</dbReference>
<feature type="domain" description="Programmed cell death protein 2 C-terminal" evidence="1">
    <location>
        <begin position="178"/>
        <end position="279"/>
    </location>
</feature>
<gene>
    <name evidence="2" type="ORF">TCM_025210</name>
</gene>
<evidence type="ECO:0000313" key="2">
    <source>
        <dbReference type="EMBL" id="EOY09834.1"/>
    </source>
</evidence>
<accession>A0A061F5N1</accession>
<organism evidence="2 3">
    <name type="scientific">Theobroma cacao</name>
    <name type="common">Cacao</name>
    <name type="synonym">Cocoa</name>
    <dbReference type="NCBI Taxonomy" id="3641"/>
    <lineage>
        <taxon>Eukaryota</taxon>
        <taxon>Viridiplantae</taxon>
        <taxon>Streptophyta</taxon>
        <taxon>Embryophyta</taxon>
        <taxon>Tracheophyta</taxon>
        <taxon>Spermatophyta</taxon>
        <taxon>Magnoliopsida</taxon>
        <taxon>eudicotyledons</taxon>
        <taxon>Gunneridae</taxon>
        <taxon>Pentapetalae</taxon>
        <taxon>rosids</taxon>
        <taxon>malvids</taxon>
        <taxon>Malvales</taxon>
        <taxon>Malvaceae</taxon>
        <taxon>Byttnerioideae</taxon>
        <taxon>Theobroma</taxon>
    </lineage>
</organism>
<dbReference type="EMBL" id="CM001883">
    <property type="protein sequence ID" value="EOY09834.1"/>
    <property type="molecule type" value="Genomic_DNA"/>
</dbReference>
<evidence type="ECO:0000259" key="1">
    <source>
        <dbReference type="Pfam" id="PF04194"/>
    </source>
</evidence>
<dbReference type="Gramene" id="EOY09834">
    <property type="protein sequence ID" value="EOY09834"/>
    <property type="gene ID" value="TCM_025210"/>
</dbReference>
<evidence type="ECO:0000313" key="3">
    <source>
        <dbReference type="Proteomes" id="UP000026915"/>
    </source>
</evidence>
<proteinExistence type="predicted"/>
<protein>
    <submittedName>
        <fullName evidence="2">Zinc finger (MYND type) family protein / programmed cell death 2 C-terminal domain-containing protein</fullName>
    </submittedName>
</protein>
<dbReference type="HOGENOM" id="CLU_971179_0_0_1"/>
<reference evidence="2 3" key="1">
    <citation type="journal article" date="2013" name="Genome Biol.">
        <title>The genome sequence of the most widely cultivated cacao type and its use to identify candidate genes regulating pod color.</title>
        <authorList>
            <person name="Motamayor J.C."/>
            <person name="Mockaitis K."/>
            <person name="Schmutz J."/>
            <person name="Haiminen N."/>
            <person name="Iii D.L."/>
            <person name="Cornejo O."/>
            <person name="Findley S.D."/>
            <person name="Zheng P."/>
            <person name="Utro F."/>
            <person name="Royaert S."/>
            <person name="Saski C."/>
            <person name="Jenkins J."/>
            <person name="Podicheti R."/>
            <person name="Zhao M."/>
            <person name="Scheffler B.E."/>
            <person name="Stack J.C."/>
            <person name="Feltus F.A."/>
            <person name="Mustiga G.M."/>
            <person name="Amores F."/>
            <person name="Phillips W."/>
            <person name="Marelli J.P."/>
            <person name="May G.D."/>
            <person name="Shapiro H."/>
            <person name="Ma J."/>
            <person name="Bustamante C.D."/>
            <person name="Schnell R.J."/>
            <person name="Main D."/>
            <person name="Gilbert D."/>
            <person name="Parida L."/>
            <person name="Kuhn D.N."/>
        </authorList>
    </citation>
    <scope>NUCLEOTIDE SEQUENCE [LARGE SCALE GENOMIC DNA]</scope>
    <source>
        <strain evidence="3">cv. Matina 1-6</strain>
    </source>
</reference>
<dbReference type="InterPro" id="IPR007320">
    <property type="entry name" value="PDCD2_C"/>
</dbReference>
<dbReference type="AlphaFoldDB" id="A0A061F5N1"/>
<dbReference type="GO" id="GO:0005737">
    <property type="term" value="C:cytoplasm"/>
    <property type="evidence" value="ECO:0007669"/>
    <property type="project" value="InterPro"/>
</dbReference>
<dbReference type="eggNOG" id="KOG2061">
    <property type="taxonomic scope" value="Eukaryota"/>
</dbReference>
<dbReference type="PANTHER" id="PTHR12298:SF4">
    <property type="entry name" value="PROGRAMMED CELL DEATH PROTEIN 2"/>
    <property type="match status" value="1"/>
</dbReference>
<name>A0A061F5N1_THECC</name>
<dbReference type="STRING" id="3641.A0A061F5N1"/>